<keyword evidence="2" id="KW-1185">Reference proteome</keyword>
<accession>A0A1J1IEV2</accession>
<proteinExistence type="predicted"/>
<gene>
    <name evidence="1" type="ORF">CLUMA_CG011452</name>
</gene>
<reference evidence="1 2" key="1">
    <citation type="submission" date="2015-04" db="EMBL/GenBank/DDBJ databases">
        <authorList>
            <person name="Syromyatnikov M.Y."/>
            <person name="Popov V.N."/>
        </authorList>
    </citation>
    <scope>NUCLEOTIDE SEQUENCE [LARGE SCALE GENOMIC DNA]</scope>
</reference>
<evidence type="ECO:0000313" key="1">
    <source>
        <dbReference type="EMBL" id="CRK98084.1"/>
    </source>
</evidence>
<dbReference type="AlphaFoldDB" id="A0A1J1IEV2"/>
<evidence type="ECO:0000313" key="2">
    <source>
        <dbReference type="Proteomes" id="UP000183832"/>
    </source>
</evidence>
<name>A0A1J1IEV2_9DIPT</name>
<protein>
    <submittedName>
        <fullName evidence="1">CLUMA_CG011452, isoform A</fullName>
    </submittedName>
</protein>
<dbReference type="EMBL" id="CVRI01000047">
    <property type="protein sequence ID" value="CRK98084.1"/>
    <property type="molecule type" value="Genomic_DNA"/>
</dbReference>
<organism evidence="1 2">
    <name type="scientific">Clunio marinus</name>
    <dbReference type="NCBI Taxonomy" id="568069"/>
    <lineage>
        <taxon>Eukaryota</taxon>
        <taxon>Metazoa</taxon>
        <taxon>Ecdysozoa</taxon>
        <taxon>Arthropoda</taxon>
        <taxon>Hexapoda</taxon>
        <taxon>Insecta</taxon>
        <taxon>Pterygota</taxon>
        <taxon>Neoptera</taxon>
        <taxon>Endopterygota</taxon>
        <taxon>Diptera</taxon>
        <taxon>Nematocera</taxon>
        <taxon>Chironomoidea</taxon>
        <taxon>Chironomidae</taxon>
        <taxon>Clunio</taxon>
    </lineage>
</organism>
<dbReference type="Proteomes" id="UP000183832">
    <property type="component" value="Unassembled WGS sequence"/>
</dbReference>
<sequence>MRIVGGMKIKEKEEIFLFIFLRPMTPSNRQTIEDLRIRKHLRCLIVWISSQNIPINLGLVKCSLFDFNMSESILK</sequence>